<dbReference type="STRING" id="1086013.SAMN05421774_107155"/>
<feature type="domain" description="ACT" evidence="5">
    <location>
        <begin position="6"/>
        <end position="78"/>
    </location>
</feature>
<dbReference type="EC" id="3.5.1.10" evidence="3 4"/>
<dbReference type="InterPro" id="IPR002376">
    <property type="entry name" value="Formyl_transf_N"/>
</dbReference>
<dbReference type="Gene3D" id="3.30.70.260">
    <property type="match status" value="1"/>
</dbReference>
<keyword evidence="2 3" id="KW-0378">Hydrolase</keyword>
<evidence type="ECO:0000259" key="5">
    <source>
        <dbReference type="PROSITE" id="PS51671"/>
    </source>
</evidence>
<comment type="catalytic activity">
    <reaction evidence="3">
        <text>(6R)-10-formyltetrahydrofolate + H2O = (6S)-5,6,7,8-tetrahydrofolate + formate + H(+)</text>
        <dbReference type="Rhea" id="RHEA:19833"/>
        <dbReference type="ChEBI" id="CHEBI:15377"/>
        <dbReference type="ChEBI" id="CHEBI:15378"/>
        <dbReference type="ChEBI" id="CHEBI:15740"/>
        <dbReference type="ChEBI" id="CHEBI:57453"/>
        <dbReference type="ChEBI" id="CHEBI:195366"/>
        <dbReference type="EC" id="3.5.1.10"/>
    </reaction>
</comment>
<feature type="active site" evidence="3">
    <location>
        <position position="227"/>
    </location>
</feature>
<proteinExistence type="inferred from homology"/>
<dbReference type="CDD" id="cd04875">
    <property type="entry name" value="ACT_F4HF-DF"/>
    <property type="match status" value="1"/>
</dbReference>
<dbReference type="PANTHER" id="PTHR42706:SF1">
    <property type="entry name" value="FORMYLTETRAHYDROFOLATE DEFORMYLASE 2, MITOCHONDRIAL"/>
    <property type="match status" value="1"/>
</dbReference>
<evidence type="ECO:0000256" key="2">
    <source>
        <dbReference type="ARBA" id="ARBA00022801"/>
    </source>
</evidence>
<dbReference type="InterPro" id="IPR036477">
    <property type="entry name" value="Formyl_transf_N_sf"/>
</dbReference>
<dbReference type="PRINTS" id="PR01575">
    <property type="entry name" value="FFH4HYDRLASE"/>
</dbReference>
<dbReference type="Pfam" id="PF00551">
    <property type="entry name" value="Formyl_trans_N"/>
    <property type="match status" value="1"/>
</dbReference>
<dbReference type="GO" id="GO:0006189">
    <property type="term" value="P:'de novo' IMP biosynthetic process"/>
    <property type="evidence" value="ECO:0007669"/>
    <property type="project" value="UniProtKB-UniRule"/>
</dbReference>
<evidence type="ECO:0000313" key="6">
    <source>
        <dbReference type="EMBL" id="SIT18522.1"/>
    </source>
</evidence>
<dbReference type="InterPro" id="IPR045865">
    <property type="entry name" value="ACT-like_dom_sf"/>
</dbReference>
<dbReference type="NCBIfam" id="NF004684">
    <property type="entry name" value="PRK06027.1"/>
    <property type="match status" value="1"/>
</dbReference>
<dbReference type="RefSeq" id="WP_076533266.1">
    <property type="nucleotide sequence ID" value="NZ_BMEH01000007.1"/>
</dbReference>
<reference evidence="6 7" key="1">
    <citation type="submission" date="2017-01" db="EMBL/GenBank/DDBJ databases">
        <authorList>
            <person name="Mah S.A."/>
            <person name="Swanson W.J."/>
            <person name="Moy G.W."/>
            <person name="Vacquier V.D."/>
        </authorList>
    </citation>
    <scope>NUCLEOTIDE SEQUENCE [LARGE SCALE GENOMIC DNA]</scope>
    <source>
        <strain evidence="6 7">DSM 26375</strain>
    </source>
</reference>
<gene>
    <name evidence="3" type="primary">purU</name>
    <name evidence="6" type="ORF">SAMN05421774_107155</name>
</gene>
<comment type="similarity">
    <text evidence="3">Belongs to the PurU family.</text>
</comment>
<evidence type="ECO:0000256" key="4">
    <source>
        <dbReference type="NCBIfam" id="TIGR00655"/>
    </source>
</evidence>
<dbReference type="AlphaFoldDB" id="A0A1N7Q6N0"/>
<dbReference type="InterPro" id="IPR044074">
    <property type="entry name" value="PurU_ACT"/>
</dbReference>
<dbReference type="Gene3D" id="3.40.50.170">
    <property type="entry name" value="Formyl transferase, N-terminal domain"/>
    <property type="match status" value="1"/>
</dbReference>
<keyword evidence="1 3" id="KW-0554">One-carbon metabolism</keyword>
<dbReference type="GO" id="GO:0008864">
    <property type="term" value="F:formyltetrahydrofolate deformylase activity"/>
    <property type="evidence" value="ECO:0007669"/>
    <property type="project" value="UniProtKB-UniRule"/>
</dbReference>
<dbReference type="NCBIfam" id="TIGR00655">
    <property type="entry name" value="PurU"/>
    <property type="match status" value="1"/>
</dbReference>
<dbReference type="PANTHER" id="PTHR42706">
    <property type="entry name" value="FORMYLTETRAHYDROFOLATE DEFORMYLASE"/>
    <property type="match status" value="1"/>
</dbReference>
<keyword evidence="7" id="KW-1185">Reference proteome</keyword>
<dbReference type="EMBL" id="FTOT01000007">
    <property type="protein sequence ID" value="SIT18522.1"/>
    <property type="molecule type" value="Genomic_DNA"/>
</dbReference>
<evidence type="ECO:0000313" key="7">
    <source>
        <dbReference type="Proteomes" id="UP000186141"/>
    </source>
</evidence>
<name>A0A1N7Q6N0_9RHOB</name>
<dbReference type="HAMAP" id="MF_01927">
    <property type="entry name" value="PurU"/>
    <property type="match status" value="1"/>
</dbReference>
<comment type="pathway">
    <text evidence="3">Purine metabolism; IMP biosynthesis via de novo pathway; formate from 10-formyl-5,6,7,8-tetrahydrofolate: step 1/1.</text>
</comment>
<organism evidence="6 7">
    <name type="scientific">Gemmobacter megaterium</name>
    <dbReference type="NCBI Taxonomy" id="1086013"/>
    <lineage>
        <taxon>Bacteria</taxon>
        <taxon>Pseudomonadati</taxon>
        <taxon>Pseudomonadota</taxon>
        <taxon>Alphaproteobacteria</taxon>
        <taxon>Rhodobacterales</taxon>
        <taxon>Paracoccaceae</taxon>
        <taxon>Gemmobacter</taxon>
    </lineage>
</organism>
<dbReference type="OrthoDB" id="9806170at2"/>
<dbReference type="CDD" id="cd08648">
    <property type="entry name" value="FMT_core_Formyl-FH4-Hydrolase_C"/>
    <property type="match status" value="1"/>
</dbReference>
<keyword evidence="3" id="KW-0658">Purine biosynthesis</keyword>
<evidence type="ECO:0000256" key="3">
    <source>
        <dbReference type="HAMAP-Rule" id="MF_01927"/>
    </source>
</evidence>
<dbReference type="InterPro" id="IPR041729">
    <property type="entry name" value="Formyl-FH4-Hydrolase_C"/>
</dbReference>
<dbReference type="InterPro" id="IPR002912">
    <property type="entry name" value="ACT_dom"/>
</dbReference>
<accession>A0A1N7Q6N0</accession>
<dbReference type="UniPathway" id="UPA00074">
    <property type="reaction ID" value="UER00170"/>
</dbReference>
<evidence type="ECO:0000256" key="1">
    <source>
        <dbReference type="ARBA" id="ARBA00022563"/>
    </source>
</evidence>
<dbReference type="PROSITE" id="PS51671">
    <property type="entry name" value="ACT"/>
    <property type="match status" value="1"/>
</dbReference>
<sequence>MTAANVLTIQCESRRGIVAGVSGYLARQGCNITDSAQYDDPATGRFFARISFHSETGATLAQLREGFGTVADKFNMDWAIHDGAVPVKVLLMVSNFGHCLNDLLYRWRIGALPVDIVGVVSNHLTYQKLVVNHDLPFHHIKVTRDSKPEAEARLMALVEETGTELVVLARYMQILSDDMCRRMSGRIINIHHSFLPSFKGANPYKQAFDRGVKLIGATSHYVTADLDEGPIIEQDTVRVTHAQSPEDYVSLGREVESSVLARAVHAHIHHRAFINGNKTVVFPASPGSYASERMG</sequence>
<dbReference type="Proteomes" id="UP000186141">
    <property type="component" value="Unassembled WGS sequence"/>
</dbReference>
<dbReference type="GO" id="GO:0006730">
    <property type="term" value="P:one-carbon metabolic process"/>
    <property type="evidence" value="ECO:0007669"/>
    <property type="project" value="UniProtKB-KW"/>
</dbReference>
<dbReference type="SUPFAM" id="SSF53328">
    <property type="entry name" value="Formyltransferase"/>
    <property type="match status" value="1"/>
</dbReference>
<comment type="function">
    <text evidence="3">Catalyzes the hydrolysis of 10-formyltetrahydrofolate (formyl-FH4) to formate and tetrahydrofolate (FH4).</text>
</comment>
<dbReference type="SUPFAM" id="SSF55021">
    <property type="entry name" value="ACT-like"/>
    <property type="match status" value="1"/>
</dbReference>
<dbReference type="Pfam" id="PF01842">
    <property type="entry name" value="ACT"/>
    <property type="match status" value="1"/>
</dbReference>
<protein>
    <recommendedName>
        <fullName evidence="3 4">Formyltetrahydrofolate deformylase</fullName>
        <ecNumber evidence="3 4">3.5.1.10</ecNumber>
    </recommendedName>
    <alternativeName>
        <fullName evidence="3">Formyl-FH(4) hydrolase</fullName>
    </alternativeName>
</protein>
<dbReference type="PIRSF" id="PIRSF036480">
    <property type="entry name" value="FormyFH4_hydr"/>
    <property type="match status" value="1"/>
</dbReference>
<dbReference type="InterPro" id="IPR004810">
    <property type="entry name" value="PurU"/>
</dbReference>